<keyword evidence="11" id="KW-0969">Cilium</keyword>
<evidence type="ECO:0000256" key="1">
    <source>
        <dbReference type="ARBA" id="ARBA00002254"/>
    </source>
</evidence>
<keyword evidence="11" id="KW-0966">Cell projection</keyword>
<dbReference type="OrthoDB" id="5829285at2"/>
<evidence type="ECO:0000313" key="11">
    <source>
        <dbReference type="EMBL" id="SDK06828.1"/>
    </source>
</evidence>
<dbReference type="EMBL" id="FNEM01000018">
    <property type="protein sequence ID" value="SDK06828.1"/>
    <property type="molecule type" value="Genomic_DNA"/>
</dbReference>
<evidence type="ECO:0000256" key="4">
    <source>
        <dbReference type="ARBA" id="ARBA00022475"/>
    </source>
</evidence>
<dbReference type="PANTHER" id="PTHR35091">
    <property type="entry name" value="FLAGELLAR PROTEIN FLIL"/>
    <property type="match status" value="1"/>
</dbReference>
<keyword evidence="8 10" id="KW-1133">Transmembrane helix</keyword>
<comment type="function">
    <text evidence="1 10">Controls the rotational direction of flagella during chemotaxis.</text>
</comment>
<protein>
    <recommendedName>
        <fullName evidence="10">Flagellar protein FliL</fullName>
    </recommendedName>
</protein>
<evidence type="ECO:0000256" key="10">
    <source>
        <dbReference type="RuleBase" id="RU364125"/>
    </source>
</evidence>
<evidence type="ECO:0000256" key="9">
    <source>
        <dbReference type="ARBA" id="ARBA00023136"/>
    </source>
</evidence>
<keyword evidence="11" id="KW-0282">Flagellum</keyword>
<keyword evidence="12" id="KW-1185">Reference proteome</keyword>
<proteinExistence type="inferred from homology"/>
<reference evidence="12" key="1">
    <citation type="submission" date="2016-10" db="EMBL/GenBank/DDBJ databases">
        <authorList>
            <person name="Varghese N."/>
            <person name="Submissions S."/>
        </authorList>
    </citation>
    <scope>NUCLEOTIDE SEQUENCE [LARGE SCALE GENOMIC DNA]</scope>
    <source>
        <strain evidence="12">DSM 23317</strain>
    </source>
</reference>
<keyword evidence="4" id="KW-1003">Cell membrane</keyword>
<dbReference type="RefSeq" id="WP_090367508.1">
    <property type="nucleotide sequence ID" value="NZ_FNEM01000018.1"/>
</dbReference>
<organism evidence="11 12">
    <name type="scientific">Ferrimonas sediminum</name>
    <dbReference type="NCBI Taxonomy" id="718193"/>
    <lineage>
        <taxon>Bacteria</taxon>
        <taxon>Pseudomonadati</taxon>
        <taxon>Pseudomonadota</taxon>
        <taxon>Gammaproteobacteria</taxon>
        <taxon>Alteromonadales</taxon>
        <taxon>Ferrimonadaceae</taxon>
        <taxon>Ferrimonas</taxon>
    </lineage>
</organism>
<gene>
    <name evidence="11" type="ORF">SAMN04488540_11854</name>
</gene>
<dbReference type="Pfam" id="PF03748">
    <property type="entry name" value="FliL"/>
    <property type="match status" value="1"/>
</dbReference>
<keyword evidence="6 10" id="KW-0812">Transmembrane</keyword>
<dbReference type="GO" id="GO:0005886">
    <property type="term" value="C:plasma membrane"/>
    <property type="evidence" value="ECO:0007669"/>
    <property type="project" value="UniProtKB-SubCell"/>
</dbReference>
<evidence type="ECO:0000256" key="2">
    <source>
        <dbReference type="ARBA" id="ARBA00004162"/>
    </source>
</evidence>
<dbReference type="GO" id="GO:0009425">
    <property type="term" value="C:bacterial-type flagellum basal body"/>
    <property type="evidence" value="ECO:0007669"/>
    <property type="project" value="InterPro"/>
</dbReference>
<dbReference type="GO" id="GO:0071978">
    <property type="term" value="P:bacterial-type flagellum-dependent swarming motility"/>
    <property type="evidence" value="ECO:0007669"/>
    <property type="project" value="TreeGrafter"/>
</dbReference>
<dbReference type="GO" id="GO:0006935">
    <property type="term" value="P:chemotaxis"/>
    <property type="evidence" value="ECO:0007669"/>
    <property type="project" value="UniProtKB-KW"/>
</dbReference>
<evidence type="ECO:0000256" key="8">
    <source>
        <dbReference type="ARBA" id="ARBA00022989"/>
    </source>
</evidence>
<keyword evidence="5 10" id="KW-0145">Chemotaxis</keyword>
<evidence type="ECO:0000256" key="3">
    <source>
        <dbReference type="ARBA" id="ARBA00008281"/>
    </source>
</evidence>
<dbReference type="InterPro" id="IPR005503">
    <property type="entry name" value="FliL"/>
</dbReference>
<comment type="similarity">
    <text evidence="3 10">Belongs to the FliL family.</text>
</comment>
<accession>A0A1G8YVI0</accession>
<evidence type="ECO:0000256" key="7">
    <source>
        <dbReference type="ARBA" id="ARBA00022779"/>
    </source>
</evidence>
<name>A0A1G8YVI0_9GAMM</name>
<keyword evidence="10" id="KW-0997">Cell inner membrane</keyword>
<sequence length="169" mass="18386">MAEESLQLEVKPAGKRPKWMMPALIAAAGVLLAVVVAIVVMVMSDDGSDGEREQVELNTPLTPGDALYVGMPRPFLFNLPGDKRSYLVQIKVQIQVRGGAAQDLVKKHIPLIEDSLLTTFSGSNAQQLASREGKEELRTQALMNVQTTLQGVTGKPLVERVLFTGFVMQ</sequence>
<keyword evidence="9 10" id="KW-0472">Membrane</keyword>
<dbReference type="Proteomes" id="UP000199527">
    <property type="component" value="Unassembled WGS sequence"/>
</dbReference>
<evidence type="ECO:0000256" key="6">
    <source>
        <dbReference type="ARBA" id="ARBA00022692"/>
    </source>
</evidence>
<comment type="subcellular location">
    <subcellularLocation>
        <location evidence="10">Cell inner membrane</location>
    </subcellularLocation>
    <subcellularLocation>
        <location evidence="2">Cell membrane</location>
        <topology evidence="2">Single-pass membrane protein</topology>
    </subcellularLocation>
</comment>
<dbReference type="AlphaFoldDB" id="A0A1G8YVI0"/>
<feature type="transmembrane region" description="Helical" evidence="10">
    <location>
        <begin position="20"/>
        <end position="42"/>
    </location>
</feature>
<evidence type="ECO:0000313" key="12">
    <source>
        <dbReference type="Proteomes" id="UP000199527"/>
    </source>
</evidence>
<dbReference type="PANTHER" id="PTHR35091:SF2">
    <property type="entry name" value="FLAGELLAR PROTEIN FLIL"/>
    <property type="match status" value="1"/>
</dbReference>
<evidence type="ECO:0000256" key="5">
    <source>
        <dbReference type="ARBA" id="ARBA00022500"/>
    </source>
</evidence>
<keyword evidence="7 10" id="KW-0283">Flagellar rotation</keyword>